<dbReference type="GO" id="GO:0003677">
    <property type="term" value="F:DNA binding"/>
    <property type="evidence" value="ECO:0007669"/>
    <property type="project" value="InterPro"/>
</dbReference>
<keyword evidence="7" id="KW-0547">Nucleotide-binding</keyword>
<feature type="domain" description="AAA+ ATPase" evidence="15">
    <location>
        <begin position="450"/>
        <end position="589"/>
    </location>
</feature>
<comment type="subcellular location">
    <subcellularLocation>
        <location evidence="2">Membrane</location>
        <topology evidence="2">Single-pass type IV membrane protein</topology>
    </subcellularLocation>
    <subcellularLocation>
        <location evidence="1">Nucleus</location>
    </subcellularLocation>
</comment>
<reference evidence="16 17" key="1">
    <citation type="submission" date="2016-12" db="EMBL/GenBank/DDBJ databases">
        <title>The genomes of Aspergillus section Nigri reveals drivers in fungal speciation.</title>
        <authorList>
            <consortium name="DOE Joint Genome Institute"/>
            <person name="Vesth T.C."/>
            <person name="Nybo J."/>
            <person name="Theobald S."/>
            <person name="Brandl J."/>
            <person name="Frisvad J.C."/>
            <person name="Nielsen K.F."/>
            <person name="Lyhne E.K."/>
            <person name="Kogle M.E."/>
            <person name="Kuo A."/>
            <person name="Riley R."/>
            <person name="Clum A."/>
            <person name="Nolan M."/>
            <person name="Lipzen A."/>
            <person name="Salamov A."/>
            <person name="Henrissat B."/>
            <person name="Wiebenga A."/>
            <person name="De Vries R.P."/>
            <person name="Grigoriev I.V."/>
            <person name="Mortensen U.H."/>
            <person name="Andersen M.R."/>
            <person name="Baker S.E."/>
        </authorList>
    </citation>
    <scope>NUCLEOTIDE SEQUENCE [LARGE SCALE GENOMIC DNA]</scope>
    <source>
        <strain evidence="16 17">IBT 23096</strain>
    </source>
</reference>
<comment type="caution">
    <text evidence="16">The sequence shown here is derived from an EMBL/GenBank/DDBJ whole genome shotgun (WGS) entry which is preliminary data.</text>
</comment>
<name>A0A2I2GII9_9EURO</name>
<evidence type="ECO:0000256" key="14">
    <source>
        <dbReference type="SAM" id="Phobius"/>
    </source>
</evidence>
<dbReference type="Gene3D" id="3.40.50.300">
    <property type="entry name" value="P-loop containing nucleotide triphosphate hydrolases"/>
    <property type="match status" value="1"/>
</dbReference>
<keyword evidence="5 14" id="KW-0812">Transmembrane</keyword>
<dbReference type="CDD" id="cd00009">
    <property type="entry name" value="AAA"/>
    <property type="match status" value="1"/>
</dbReference>
<keyword evidence="4" id="KW-0813">Transport</keyword>
<keyword evidence="10 14" id="KW-0472">Membrane</keyword>
<dbReference type="SUPFAM" id="SSF52540">
    <property type="entry name" value="P-loop containing nucleoside triphosphate hydrolases"/>
    <property type="match status" value="1"/>
</dbReference>
<evidence type="ECO:0000256" key="10">
    <source>
        <dbReference type="ARBA" id="ARBA00023136"/>
    </source>
</evidence>
<gene>
    <name evidence="16" type="ORF">P170DRAFT_378729</name>
</gene>
<dbReference type="OrthoDB" id="4199794at2759"/>
<sequence>MSSTSALQSRLKELSAALGRIHPLVSRLHNFTAAVGQGDEARLELGAEIHSLLKEAEEQLELLKVDVEALEYGSESRRKTVDNEKELERERIVASAGRLTDDLKKTRGEFRNAQLQAKRNAELAKRKERELLFSRSQSGERQKQSNEKLTQDDITVNASNDVTAALRRTHQLMQAELSRSQFAQETLEQSTAVLSSLSDSYTGLDSLLSSSRNLIGSLLRSQKSDTWYLETAFYILIGTITWLLFRRILYGPLWWLLWLPLKLVSRFVFGILGVVGISSKAVQPSPSVTASSITASSITASGRPVQETPVVTPKAEPSVETAAGDADWDQAPVTEEPDSDRMIDEIAEMVETSADQEETDIKEEPLPEESRTQDEPPRNTKKRINFFNNKARAAAAAAGTSSSSKTKGTDKEAQAQNQPWVEKYRPKTLDDVAAQDHTTKVLQRTLQASNLPHMLFYGPPGTGKTSTILALAKSLFGPALYRSRILELNASDERGIGIVREKVKNFARMQLSHPTGVDKAYFDQYPCPPFKIIVLDEADSMTQDAQSALRRTMEQYSRITRFCLVCNYVTRIIEPLASRCSKFRFKPLDNAAAGDRLSDIAKLEGVNMEEGVVDKLIQCSEGDLRRAITYLQSAARLVGATAGSGKKDGDDDAEMTDASSQAITVSMIEEIAGVVPESVLDRLVQAMQPKKYGSSYESVSKVITDVIADGWSATQLLLQLYRRVVYNDAIPDSQKNKIVMVFSEMDKRLIDGADEHLSVLDASLKISGILGES</sequence>
<dbReference type="CDD" id="cd18140">
    <property type="entry name" value="HLD_clamp_RFC"/>
    <property type="match status" value="1"/>
</dbReference>
<keyword evidence="17" id="KW-1185">Reference proteome</keyword>
<dbReference type="PANTHER" id="PTHR11669">
    <property type="entry name" value="REPLICATION FACTOR C / DNA POLYMERASE III GAMMA-TAU SUBUNIT"/>
    <property type="match status" value="1"/>
</dbReference>
<evidence type="ECO:0000256" key="12">
    <source>
        <dbReference type="ARBA" id="ARBA00040745"/>
    </source>
</evidence>
<dbReference type="InterPro" id="IPR027417">
    <property type="entry name" value="P-loop_NTPase"/>
</dbReference>
<dbReference type="SMART" id="SM00382">
    <property type="entry name" value="AAA"/>
    <property type="match status" value="1"/>
</dbReference>
<proteinExistence type="inferred from homology"/>
<feature type="compositionally biased region" description="Basic and acidic residues" evidence="13">
    <location>
        <begin position="132"/>
        <end position="151"/>
    </location>
</feature>
<evidence type="ECO:0000256" key="7">
    <source>
        <dbReference type="ARBA" id="ARBA00022741"/>
    </source>
</evidence>
<feature type="compositionally biased region" description="Basic and acidic residues" evidence="13">
    <location>
        <begin position="362"/>
        <end position="378"/>
    </location>
</feature>
<dbReference type="VEuPathDB" id="FungiDB:P170DRAFT_378729"/>
<dbReference type="GO" id="GO:0031391">
    <property type="term" value="C:Elg1 RFC-like complex"/>
    <property type="evidence" value="ECO:0007669"/>
    <property type="project" value="UniProtKB-ARBA"/>
</dbReference>
<accession>A0A2I2GII9</accession>
<evidence type="ECO:0000256" key="8">
    <source>
        <dbReference type="ARBA" id="ARBA00022840"/>
    </source>
</evidence>
<dbReference type="Pfam" id="PF21960">
    <property type="entry name" value="RCF1-5-like_lid"/>
    <property type="match status" value="1"/>
</dbReference>
<evidence type="ECO:0000313" key="17">
    <source>
        <dbReference type="Proteomes" id="UP000234275"/>
    </source>
</evidence>
<keyword evidence="6" id="KW-0235">DNA replication</keyword>
<dbReference type="GO" id="GO:0016020">
    <property type="term" value="C:membrane"/>
    <property type="evidence" value="ECO:0007669"/>
    <property type="project" value="UniProtKB-SubCell"/>
</dbReference>
<evidence type="ECO:0000259" key="15">
    <source>
        <dbReference type="SMART" id="SM00382"/>
    </source>
</evidence>
<dbReference type="Pfam" id="PF03908">
    <property type="entry name" value="Sec20"/>
    <property type="match status" value="1"/>
</dbReference>
<dbReference type="InterPro" id="IPR050238">
    <property type="entry name" value="DNA_Rep/Repair_Clamp_Loader"/>
</dbReference>
<dbReference type="InterPro" id="IPR047854">
    <property type="entry name" value="RFC_lid"/>
</dbReference>
<evidence type="ECO:0000256" key="2">
    <source>
        <dbReference type="ARBA" id="ARBA00004211"/>
    </source>
</evidence>
<evidence type="ECO:0000256" key="11">
    <source>
        <dbReference type="ARBA" id="ARBA00023242"/>
    </source>
</evidence>
<evidence type="ECO:0000256" key="5">
    <source>
        <dbReference type="ARBA" id="ARBA00022692"/>
    </source>
</evidence>
<dbReference type="Gene3D" id="1.20.272.10">
    <property type="match status" value="1"/>
</dbReference>
<dbReference type="Pfam" id="PF00004">
    <property type="entry name" value="AAA"/>
    <property type="match status" value="1"/>
</dbReference>
<evidence type="ECO:0000256" key="6">
    <source>
        <dbReference type="ARBA" id="ARBA00022705"/>
    </source>
</evidence>
<dbReference type="GeneID" id="36553159"/>
<keyword evidence="8" id="KW-0067">ATP-binding</keyword>
<evidence type="ECO:0000256" key="13">
    <source>
        <dbReference type="SAM" id="MobiDB-lite"/>
    </source>
</evidence>
<dbReference type="InterPro" id="IPR013748">
    <property type="entry name" value="Rep_factorC_C"/>
</dbReference>
<comment type="similarity">
    <text evidence="3">Belongs to the activator 1 small subunits family.</text>
</comment>
<dbReference type="EMBL" id="MSFO01000002">
    <property type="protein sequence ID" value="PLB52689.1"/>
    <property type="molecule type" value="Genomic_DNA"/>
</dbReference>
<dbReference type="Pfam" id="PF08542">
    <property type="entry name" value="Rep_fac_C"/>
    <property type="match status" value="1"/>
</dbReference>
<dbReference type="STRING" id="1392250.A0A2I2GII9"/>
<dbReference type="GO" id="GO:0005663">
    <property type="term" value="C:DNA replication factor C complex"/>
    <property type="evidence" value="ECO:0007669"/>
    <property type="project" value="TreeGrafter"/>
</dbReference>
<dbReference type="Gene3D" id="1.10.8.60">
    <property type="match status" value="1"/>
</dbReference>
<evidence type="ECO:0000256" key="1">
    <source>
        <dbReference type="ARBA" id="ARBA00004123"/>
    </source>
</evidence>
<feature type="transmembrane region" description="Helical" evidence="14">
    <location>
        <begin position="257"/>
        <end position="277"/>
    </location>
</feature>
<dbReference type="InterPro" id="IPR008921">
    <property type="entry name" value="DNA_pol3_clamp-load_cplx_C"/>
</dbReference>
<dbReference type="AlphaFoldDB" id="A0A2I2GII9"/>
<evidence type="ECO:0000256" key="4">
    <source>
        <dbReference type="ARBA" id="ARBA00022448"/>
    </source>
</evidence>
<dbReference type="GO" id="GO:0005524">
    <property type="term" value="F:ATP binding"/>
    <property type="evidence" value="ECO:0007669"/>
    <property type="project" value="UniProtKB-KW"/>
</dbReference>
<feature type="region of interest" description="Disordered" evidence="13">
    <location>
        <begin position="132"/>
        <end position="154"/>
    </location>
</feature>
<evidence type="ECO:0000313" key="16">
    <source>
        <dbReference type="EMBL" id="PLB52689.1"/>
    </source>
</evidence>
<protein>
    <recommendedName>
        <fullName evidence="12">Replication factor C subunit 2</fullName>
    </recommendedName>
</protein>
<dbReference type="PANTHER" id="PTHR11669:SF20">
    <property type="entry name" value="REPLICATION FACTOR C SUBUNIT 4"/>
    <property type="match status" value="1"/>
</dbReference>
<dbReference type="FunFam" id="3.40.50.300:FF:000237">
    <property type="entry name" value="replication factor C subunit 4"/>
    <property type="match status" value="1"/>
</dbReference>
<keyword evidence="11" id="KW-0539">Nucleus</keyword>
<keyword evidence="9 14" id="KW-1133">Transmembrane helix</keyword>
<dbReference type="GO" id="GO:0006281">
    <property type="term" value="P:DNA repair"/>
    <property type="evidence" value="ECO:0007669"/>
    <property type="project" value="TreeGrafter"/>
</dbReference>
<dbReference type="GO" id="GO:0005634">
    <property type="term" value="C:nucleus"/>
    <property type="evidence" value="ECO:0007669"/>
    <property type="project" value="UniProtKB-SubCell"/>
</dbReference>
<dbReference type="GO" id="GO:0003689">
    <property type="term" value="F:DNA clamp loader activity"/>
    <property type="evidence" value="ECO:0007669"/>
    <property type="project" value="TreeGrafter"/>
</dbReference>
<feature type="compositionally biased region" description="Low complexity" evidence="13">
    <location>
        <begin position="390"/>
        <end position="406"/>
    </location>
</feature>
<dbReference type="InterPro" id="IPR003959">
    <property type="entry name" value="ATPase_AAA_core"/>
</dbReference>
<dbReference type="FunFam" id="1.20.272.10:FF:000011">
    <property type="entry name" value="Replication factor C subunit 2"/>
    <property type="match status" value="1"/>
</dbReference>
<dbReference type="SUPFAM" id="SSF48019">
    <property type="entry name" value="post-AAA+ oligomerization domain-like"/>
    <property type="match status" value="1"/>
</dbReference>
<dbReference type="Proteomes" id="UP000234275">
    <property type="component" value="Unassembled WGS sequence"/>
</dbReference>
<evidence type="ECO:0000256" key="9">
    <source>
        <dbReference type="ARBA" id="ARBA00022989"/>
    </source>
</evidence>
<dbReference type="InterPro" id="IPR056173">
    <property type="entry name" value="Sec20_C"/>
</dbReference>
<dbReference type="GO" id="GO:0006271">
    <property type="term" value="P:DNA strand elongation involved in DNA replication"/>
    <property type="evidence" value="ECO:0007669"/>
    <property type="project" value="UniProtKB-ARBA"/>
</dbReference>
<feature type="transmembrane region" description="Helical" evidence="14">
    <location>
        <begin position="227"/>
        <end position="245"/>
    </location>
</feature>
<dbReference type="InterPro" id="IPR003593">
    <property type="entry name" value="AAA+_ATPase"/>
</dbReference>
<organism evidence="16 17">
    <name type="scientific">Aspergillus steynii IBT 23096</name>
    <dbReference type="NCBI Taxonomy" id="1392250"/>
    <lineage>
        <taxon>Eukaryota</taxon>
        <taxon>Fungi</taxon>
        <taxon>Dikarya</taxon>
        <taxon>Ascomycota</taxon>
        <taxon>Pezizomycotina</taxon>
        <taxon>Eurotiomycetes</taxon>
        <taxon>Eurotiomycetidae</taxon>
        <taxon>Eurotiales</taxon>
        <taxon>Aspergillaceae</taxon>
        <taxon>Aspergillus</taxon>
        <taxon>Aspergillus subgen. Circumdati</taxon>
    </lineage>
</organism>
<evidence type="ECO:0000256" key="3">
    <source>
        <dbReference type="ARBA" id="ARBA00005378"/>
    </source>
</evidence>
<dbReference type="RefSeq" id="XP_024707991.1">
    <property type="nucleotide sequence ID" value="XM_024845460.1"/>
</dbReference>
<dbReference type="GO" id="GO:0016887">
    <property type="term" value="F:ATP hydrolysis activity"/>
    <property type="evidence" value="ECO:0007669"/>
    <property type="project" value="InterPro"/>
</dbReference>
<feature type="region of interest" description="Disordered" evidence="13">
    <location>
        <begin position="293"/>
        <end position="420"/>
    </location>
</feature>